<feature type="compositionally biased region" description="Low complexity" evidence="1">
    <location>
        <begin position="37"/>
        <end position="56"/>
    </location>
</feature>
<reference evidence="3 4" key="1">
    <citation type="submission" date="2023-11" db="EMBL/GenBank/DDBJ databases">
        <title>Peredibacter starrii A3.12.</title>
        <authorList>
            <person name="Mitchell R.J."/>
        </authorList>
    </citation>
    <scope>NUCLEOTIDE SEQUENCE [LARGE SCALE GENOMIC DNA]</scope>
    <source>
        <strain evidence="3 4">A3.12</strain>
    </source>
</reference>
<sequence length="232" mass="25312">MNKFLILMLMTSLLSVSCNKSGDGGSSSDETQTAPVTGDDSTGTDTSGGDDTTSTPAPTPTPNVPAQALTFSTNVELLNFNTDQAAKYNEAIELVKLVVGTEEFRNKVLNHTYNGIKQFADNGGKTNAQIYQSILDAAEKLYPAKNNRMDLEVELYYANNTVVGYTNGSTTQIWVNTKFFNNYKVNSVAGNLFHEWLHKLGYGHDSAATAKRPYSVPYAIGYIMADIAQDFM</sequence>
<evidence type="ECO:0000313" key="3">
    <source>
        <dbReference type="EMBL" id="WPU65049.1"/>
    </source>
</evidence>
<organism evidence="3 4">
    <name type="scientific">Peredibacter starrii</name>
    <dbReference type="NCBI Taxonomy" id="28202"/>
    <lineage>
        <taxon>Bacteria</taxon>
        <taxon>Pseudomonadati</taxon>
        <taxon>Bdellovibrionota</taxon>
        <taxon>Bacteriovoracia</taxon>
        <taxon>Bacteriovoracales</taxon>
        <taxon>Bacteriovoracaceae</taxon>
        <taxon>Peredibacter</taxon>
    </lineage>
</organism>
<feature type="chain" id="PRO_5043376944" evidence="2">
    <location>
        <begin position="21"/>
        <end position="232"/>
    </location>
</feature>
<dbReference type="EMBL" id="CP139487">
    <property type="protein sequence ID" value="WPU65049.1"/>
    <property type="molecule type" value="Genomic_DNA"/>
</dbReference>
<evidence type="ECO:0000256" key="2">
    <source>
        <dbReference type="SAM" id="SignalP"/>
    </source>
</evidence>
<feature type="region of interest" description="Disordered" evidence="1">
    <location>
        <begin position="19"/>
        <end position="64"/>
    </location>
</feature>
<dbReference type="AlphaFoldDB" id="A0AAX4HQ18"/>
<accession>A0AAX4HQ18</accession>
<dbReference type="PROSITE" id="PS51257">
    <property type="entry name" value="PROKAR_LIPOPROTEIN"/>
    <property type="match status" value="1"/>
</dbReference>
<name>A0AAX4HQ18_9BACT</name>
<dbReference type="Proteomes" id="UP001324634">
    <property type="component" value="Chromosome"/>
</dbReference>
<keyword evidence="2" id="KW-0732">Signal</keyword>
<keyword evidence="4" id="KW-1185">Reference proteome</keyword>
<feature type="signal peptide" evidence="2">
    <location>
        <begin position="1"/>
        <end position="20"/>
    </location>
</feature>
<evidence type="ECO:0000256" key="1">
    <source>
        <dbReference type="SAM" id="MobiDB-lite"/>
    </source>
</evidence>
<feature type="compositionally biased region" description="Polar residues" evidence="1">
    <location>
        <begin position="19"/>
        <end position="35"/>
    </location>
</feature>
<evidence type="ECO:0000313" key="4">
    <source>
        <dbReference type="Proteomes" id="UP001324634"/>
    </source>
</evidence>
<dbReference type="KEGG" id="psti:SOO65_20340"/>
<protein>
    <submittedName>
        <fullName evidence="3">Uncharacterized protein</fullName>
    </submittedName>
</protein>
<gene>
    <name evidence="3" type="ORF">SOO65_20340</name>
</gene>
<dbReference type="RefSeq" id="WP_321395010.1">
    <property type="nucleotide sequence ID" value="NZ_CP139487.1"/>
</dbReference>
<proteinExistence type="predicted"/>